<dbReference type="GO" id="GO:0005829">
    <property type="term" value="C:cytosol"/>
    <property type="evidence" value="ECO:0007669"/>
    <property type="project" value="TreeGrafter"/>
</dbReference>
<evidence type="ECO:0000256" key="1">
    <source>
        <dbReference type="ARBA" id="ARBA00007228"/>
    </source>
</evidence>
<dbReference type="GO" id="GO:0006396">
    <property type="term" value="P:RNA processing"/>
    <property type="evidence" value="ECO:0007669"/>
    <property type="project" value="InterPro"/>
</dbReference>
<keyword evidence="6" id="KW-1185">Reference proteome</keyword>
<dbReference type="FunFam" id="3.40.1280.10:FF:000008">
    <property type="entry name" value="Group 3 RNA methyltransferase TrmH"/>
    <property type="match status" value="1"/>
</dbReference>
<dbReference type="Gene3D" id="3.40.1280.10">
    <property type="match status" value="1"/>
</dbReference>
<dbReference type="InterPro" id="IPR004441">
    <property type="entry name" value="rRNA_MeTrfase_TrmH"/>
</dbReference>
<dbReference type="SUPFAM" id="SSF75217">
    <property type="entry name" value="alpha/beta knot"/>
    <property type="match status" value="1"/>
</dbReference>
<dbReference type="PANTHER" id="PTHR46429">
    <property type="entry name" value="23S RRNA (GUANOSINE-2'-O-)-METHYLTRANSFERASE RLMB"/>
    <property type="match status" value="1"/>
</dbReference>
<dbReference type="Pfam" id="PF00588">
    <property type="entry name" value="SpoU_methylase"/>
    <property type="match status" value="1"/>
</dbReference>
<dbReference type="InterPro" id="IPR029026">
    <property type="entry name" value="tRNA_m1G_MTases_N"/>
</dbReference>
<evidence type="ECO:0000259" key="4">
    <source>
        <dbReference type="Pfam" id="PF00588"/>
    </source>
</evidence>
<keyword evidence="3" id="KW-0808">Transferase</keyword>
<dbReference type="EMBL" id="JAYKOT010000001">
    <property type="protein sequence ID" value="MEB3428456.1"/>
    <property type="molecule type" value="Genomic_DNA"/>
</dbReference>
<dbReference type="GO" id="GO:0032259">
    <property type="term" value="P:methylation"/>
    <property type="evidence" value="ECO:0007669"/>
    <property type="project" value="UniProtKB-KW"/>
</dbReference>
<dbReference type="InterPro" id="IPR001537">
    <property type="entry name" value="SpoU_MeTrfase"/>
</dbReference>
<evidence type="ECO:0000313" key="5">
    <source>
        <dbReference type="EMBL" id="MEB3428456.1"/>
    </source>
</evidence>
<evidence type="ECO:0000256" key="2">
    <source>
        <dbReference type="ARBA" id="ARBA00022603"/>
    </source>
</evidence>
<dbReference type="GO" id="GO:0003723">
    <property type="term" value="F:RNA binding"/>
    <property type="evidence" value="ECO:0007669"/>
    <property type="project" value="InterPro"/>
</dbReference>
<dbReference type="NCBIfam" id="TIGR00186">
    <property type="entry name" value="rRNA_methyl_3"/>
    <property type="match status" value="1"/>
</dbReference>
<dbReference type="AlphaFoldDB" id="A0AAW9MQS2"/>
<dbReference type="GO" id="GO:0008173">
    <property type="term" value="F:RNA methyltransferase activity"/>
    <property type="evidence" value="ECO:0007669"/>
    <property type="project" value="InterPro"/>
</dbReference>
<proteinExistence type="inferred from homology"/>
<gene>
    <name evidence="5" type="primary">rlmB</name>
    <name evidence="5" type="ORF">VLK81_00080</name>
</gene>
<dbReference type="Proteomes" id="UP001357733">
    <property type="component" value="Unassembled WGS sequence"/>
</dbReference>
<dbReference type="RefSeq" id="WP_324618890.1">
    <property type="nucleotide sequence ID" value="NZ_JAYKOT010000001.1"/>
</dbReference>
<name>A0AAW9MQS2_9FIRM</name>
<dbReference type="CDD" id="cd18103">
    <property type="entry name" value="SpoU-like_RlmB"/>
    <property type="match status" value="1"/>
</dbReference>
<dbReference type="PANTHER" id="PTHR46429:SF1">
    <property type="entry name" value="23S RRNA (GUANOSINE-2'-O-)-METHYLTRANSFERASE RLMB"/>
    <property type="match status" value="1"/>
</dbReference>
<sequence>MLEQKRLVILDRIEDPHNLGAIIRTAEAAGFDGVVIQKRRSASVTPVAVKASSGATSYMKVAEVTNLTRSIEYLKENGFWIYGTDGRAEKYYTEVKYDGKVCIVIGNEGRGVSELIKKNCDFLVKIPMLGKIESLNASSAAAVIIYEVVRQNA</sequence>
<dbReference type="InterPro" id="IPR029028">
    <property type="entry name" value="Alpha/beta_knot_MTases"/>
</dbReference>
<keyword evidence="2" id="KW-0489">Methyltransferase</keyword>
<comment type="similarity">
    <text evidence="1">Belongs to the class IV-like SAM-binding methyltransferase superfamily. RNA methyltransferase TrmH family.</text>
</comment>
<reference evidence="5 6" key="1">
    <citation type="submission" date="2024-01" db="EMBL/GenBank/DDBJ databases">
        <title>Complete genome sequence of Citroniella saccharovorans strain M6.X9, isolated from human fecal sample.</title>
        <authorList>
            <person name="Cheng G."/>
            <person name="Westerholm M."/>
            <person name="Schnurer A."/>
        </authorList>
    </citation>
    <scope>NUCLEOTIDE SEQUENCE [LARGE SCALE GENOMIC DNA]</scope>
    <source>
        <strain evidence="5 6">DSM 29873</strain>
    </source>
</reference>
<organism evidence="5 6">
    <name type="scientific">Citroniella saccharovorans</name>
    <dbReference type="NCBI Taxonomy" id="2053367"/>
    <lineage>
        <taxon>Bacteria</taxon>
        <taxon>Bacillati</taxon>
        <taxon>Bacillota</taxon>
        <taxon>Tissierellia</taxon>
        <taxon>Tissierellales</taxon>
        <taxon>Peptoniphilaceae</taxon>
        <taxon>Citroniella</taxon>
    </lineage>
</organism>
<evidence type="ECO:0000256" key="3">
    <source>
        <dbReference type="ARBA" id="ARBA00022679"/>
    </source>
</evidence>
<comment type="caution">
    <text evidence="5">The sequence shown here is derived from an EMBL/GenBank/DDBJ whole genome shotgun (WGS) entry which is preliminary data.</text>
</comment>
<evidence type="ECO:0000313" key="6">
    <source>
        <dbReference type="Proteomes" id="UP001357733"/>
    </source>
</evidence>
<feature type="domain" description="tRNA/rRNA methyltransferase SpoU type" evidence="4">
    <location>
        <begin position="7"/>
        <end position="146"/>
    </location>
</feature>
<protein>
    <submittedName>
        <fullName evidence="5">23S rRNA (Guanosine(2251)-2'-O)-methyltransferase RlmB</fullName>
    </submittedName>
</protein>
<accession>A0AAW9MQS2</accession>